<sequence length="263" mass="29966">MTPPPAAVTSSMPPFGPSTACDEADIEDGGDISYGRCRNGSGNVVFSQVLDQPSIPGTNFRRSRGNTFQADEVKSTIQSLYLAFHARTMGNIRYAPAFDMFHDSQVIRHRLKEMVKDHPGYGRRNATLTDEERRAARTTALQALATRFEAQDPEVQRIARAKLLRKFKPNKAIRKTRREGRMKTDAAKRIAALRKLREDVCVHPEFNELEEERNTWLKCFDAVIEAIQVDPKGLRMLSLMMRPPTRYQDYDLADDLTMDKFLD</sequence>
<gene>
    <name evidence="1" type="ORF">BCR44DRAFT_48056</name>
</gene>
<dbReference type="AlphaFoldDB" id="A0A1Y2I1Z5"/>
<dbReference type="EMBL" id="MCFL01000002">
    <property type="protein sequence ID" value="ORZ40885.1"/>
    <property type="molecule type" value="Genomic_DNA"/>
</dbReference>
<comment type="caution">
    <text evidence="1">The sequence shown here is derived from an EMBL/GenBank/DDBJ whole genome shotgun (WGS) entry which is preliminary data.</text>
</comment>
<evidence type="ECO:0000313" key="1">
    <source>
        <dbReference type="EMBL" id="ORZ40885.1"/>
    </source>
</evidence>
<accession>A0A1Y2I1Z5</accession>
<keyword evidence="2" id="KW-1185">Reference proteome</keyword>
<dbReference type="Proteomes" id="UP000193411">
    <property type="component" value="Unassembled WGS sequence"/>
</dbReference>
<organism evidence="1 2">
    <name type="scientific">Catenaria anguillulae PL171</name>
    <dbReference type="NCBI Taxonomy" id="765915"/>
    <lineage>
        <taxon>Eukaryota</taxon>
        <taxon>Fungi</taxon>
        <taxon>Fungi incertae sedis</taxon>
        <taxon>Blastocladiomycota</taxon>
        <taxon>Blastocladiomycetes</taxon>
        <taxon>Blastocladiales</taxon>
        <taxon>Catenariaceae</taxon>
        <taxon>Catenaria</taxon>
    </lineage>
</organism>
<protein>
    <submittedName>
        <fullName evidence="1">Uncharacterized protein</fullName>
    </submittedName>
</protein>
<reference evidence="1 2" key="1">
    <citation type="submission" date="2016-07" db="EMBL/GenBank/DDBJ databases">
        <title>Pervasive Adenine N6-methylation of Active Genes in Fungi.</title>
        <authorList>
            <consortium name="DOE Joint Genome Institute"/>
            <person name="Mondo S.J."/>
            <person name="Dannebaum R.O."/>
            <person name="Kuo R.C."/>
            <person name="Labutti K."/>
            <person name="Haridas S."/>
            <person name="Kuo A."/>
            <person name="Salamov A."/>
            <person name="Ahrendt S.R."/>
            <person name="Lipzen A."/>
            <person name="Sullivan W."/>
            <person name="Andreopoulos W.B."/>
            <person name="Clum A."/>
            <person name="Lindquist E."/>
            <person name="Daum C."/>
            <person name="Ramamoorthy G.K."/>
            <person name="Gryganskyi A."/>
            <person name="Culley D."/>
            <person name="Magnuson J.K."/>
            <person name="James T.Y."/>
            <person name="O'Malley M.A."/>
            <person name="Stajich J.E."/>
            <person name="Spatafora J.W."/>
            <person name="Visel A."/>
            <person name="Grigoriev I.V."/>
        </authorList>
    </citation>
    <scope>NUCLEOTIDE SEQUENCE [LARGE SCALE GENOMIC DNA]</scope>
    <source>
        <strain evidence="1 2">PL171</strain>
    </source>
</reference>
<evidence type="ECO:0000313" key="2">
    <source>
        <dbReference type="Proteomes" id="UP000193411"/>
    </source>
</evidence>
<name>A0A1Y2I1Z5_9FUNG</name>
<proteinExistence type="predicted"/>